<feature type="compositionally biased region" description="Basic and acidic residues" evidence="1">
    <location>
        <begin position="19"/>
        <end position="35"/>
    </location>
</feature>
<sequence>MMSRLTTVKRTRTRRKAMTTKDRRGSKERVVKDQTARMTTTRKRVMRRIAGRPPDLGFPVRRRGETCPPAPFVWRLGLPRALIASVVSRVGMSTGDLA</sequence>
<reference evidence="2" key="2">
    <citation type="journal article" date="2015" name="Data Brief">
        <title>Shoot transcriptome of the giant reed, Arundo donax.</title>
        <authorList>
            <person name="Barrero R.A."/>
            <person name="Guerrero F.D."/>
            <person name="Moolhuijzen P."/>
            <person name="Goolsby J.A."/>
            <person name="Tidwell J."/>
            <person name="Bellgard S.E."/>
            <person name="Bellgard M.I."/>
        </authorList>
    </citation>
    <scope>NUCLEOTIDE SEQUENCE</scope>
    <source>
        <tissue evidence="2">Shoot tissue taken approximately 20 cm above the soil surface</tissue>
    </source>
</reference>
<feature type="compositionally biased region" description="Basic residues" evidence="1">
    <location>
        <begin position="7"/>
        <end position="18"/>
    </location>
</feature>
<name>A0A0A9DU62_ARUDO</name>
<accession>A0A0A9DU62</accession>
<dbReference type="EMBL" id="GBRH01207662">
    <property type="protein sequence ID" value="JAD90233.1"/>
    <property type="molecule type" value="Transcribed_RNA"/>
</dbReference>
<evidence type="ECO:0000256" key="1">
    <source>
        <dbReference type="SAM" id="MobiDB-lite"/>
    </source>
</evidence>
<feature type="region of interest" description="Disordered" evidence="1">
    <location>
        <begin position="1"/>
        <end position="40"/>
    </location>
</feature>
<evidence type="ECO:0000313" key="2">
    <source>
        <dbReference type="EMBL" id="JAD90233.1"/>
    </source>
</evidence>
<proteinExistence type="predicted"/>
<organism evidence="2">
    <name type="scientific">Arundo donax</name>
    <name type="common">Giant reed</name>
    <name type="synonym">Donax arundinaceus</name>
    <dbReference type="NCBI Taxonomy" id="35708"/>
    <lineage>
        <taxon>Eukaryota</taxon>
        <taxon>Viridiplantae</taxon>
        <taxon>Streptophyta</taxon>
        <taxon>Embryophyta</taxon>
        <taxon>Tracheophyta</taxon>
        <taxon>Spermatophyta</taxon>
        <taxon>Magnoliopsida</taxon>
        <taxon>Liliopsida</taxon>
        <taxon>Poales</taxon>
        <taxon>Poaceae</taxon>
        <taxon>PACMAD clade</taxon>
        <taxon>Arundinoideae</taxon>
        <taxon>Arundineae</taxon>
        <taxon>Arundo</taxon>
    </lineage>
</organism>
<reference evidence="2" key="1">
    <citation type="submission" date="2014-09" db="EMBL/GenBank/DDBJ databases">
        <authorList>
            <person name="Magalhaes I.L.F."/>
            <person name="Oliveira U."/>
            <person name="Santos F.R."/>
            <person name="Vidigal T.H.D.A."/>
            <person name="Brescovit A.D."/>
            <person name="Santos A.J."/>
        </authorList>
    </citation>
    <scope>NUCLEOTIDE SEQUENCE</scope>
    <source>
        <tissue evidence="2">Shoot tissue taken approximately 20 cm above the soil surface</tissue>
    </source>
</reference>
<protein>
    <submittedName>
        <fullName evidence="2">Uncharacterized protein</fullName>
    </submittedName>
</protein>
<dbReference type="AlphaFoldDB" id="A0A0A9DU62"/>